<evidence type="ECO:0000313" key="1">
    <source>
        <dbReference type="EMBL" id="VDD40918.1"/>
    </source>
</evidence>
<protein>
    <submittedName>
        <fullName evidence="1">Uncharacterized protein</fullName>
    </submittedName>
</protein>
<name>A0A3P6EMA3_BRAOL</name>
<reference evidence="1" key="1">
    <citation type="submission" date="2018-11" db="EMBL/GenBank/DDBJ databases">
        <authorList>
            <consortium name="Genoscope - CEA"/>
            <person name="William W."/>
        </authorList>
    </citation>
    <scope>NUCLEOTIDE SEQUENCE</scope>
</reference>
<sequence>MVAGWEVIGDISFLRGRQHIILLERKYTGFEGTDYRVKEDKIFSLAFSNDCLF</sequence>
<proteinExistence type="predicted"/>
<dbReference type="AlphaFoldDB" id="A0A3P6EMA3"/>
<organism evidence="1">
    <name type="scientific">Brassica oleracea</name>
    <name type="common">Wild cabbage</name>
    <dbReference type="NCBI Taxonomy" id="3712"/>
    <lineage>
        <taxon>Eukaryota</taxon>
        <taxon>Viridiplantae</taxon>
        <taxon>Streptophyta</taxon>
        <taxon>Embryophyta</taxon>
        <taxon>Tracheophyta</taxon>
        <taxon>Spermatophyta</taxon>
        <taxon>Magnoliopsida</taxon>
        <taxon>eudicotyledons</taxon>
        <taxon>Gunneridae</taxon>
        <taxon>Pentapetalae</taxon>
        <taxon>rosids</taxon>
        <taxon>malvids</taxon>
        <taxon>Brassicales</taxon>
        <taxon>Brassicaceae</taxon>
        <taxon>Brassiceae</taxon>
        <taxon>Brassica</taxon>
    </lineage>
</organism>
<dbReference type="EMBL" id="LR031876">
    <property type="protein sequence ID" value="VDD40918.1"/>
    <property type="molecule type" value="Genomic_DNA"/>
</dbReference>
<accession>A0A3P6EMA3</accession>
<gene>
    <name evidence="1" type="ORF">BOLC7T46478H</name>
</gene>